<reference evidence="1 2" key="1">
    <citation type="submission" date="2019-08" db="EMBL/GenBank/DDBJ databases">
        <title>Complete genome sequence of Candidatus Uab amorphum.</title>
        <authorList>
            <person name="Shiratori T."/>
            <person name="Suzuki S."/>
            <person name="Kakizawa Y."/>
            <person name="Ishida K."/>
        </authorList>
    </citation>
    <scope>NUCLEOTIDE SEQUENCE [LARGE SCALE GENOMIC DNA]</scope>
    <source>
        <strain evidence="1 2">SRT547</strain>
    </source>
</reference>
<protein>
    <recommendedName>
        <fullName evidence="3">DUF1963 domain-containing protein</fullName>
    </recommendedName>
</protein>
<dbReference type="PANTHER" id="PTHR36436:SF6">
    <property type="entry name" value="SLL5081 PROTEIN"/>
    <property type="match status" value="1"/>
</dbReference>
<proteinExistence type="predicted"/>
<dbReference type="InterPro" id="IPR015315">
    <property type="entry name" value="DUF1963"/>
</dbReference>
<dbReference type="Pfam" id="PF09234">
    <property type="entry name" value="DUF1963"/>
    <property type="match status" value="1"/>
</dbReference>
<evidence type="ECO:0008006" key="3">
    <source>
        <dbReference type="Google" id="ProtNLM"/>
    </source>
</evidence>
<dbReference type="RefSeq" id="WP_368239117.1">
    <property type="nucleotide sequence ID" value="NZ_JAZFBD010000044.1"/>
</dbReference>
<accession>A0A5S9ISZ3</accession>
<evidence type="ECO:0000313" key="2">
    <source>
        <dbReference type="Proteomes" id="UP000326354"/>
    </source>
</evidence>
<dbReference type="SUPFAM" id="SSF103032">
    <property type="entry name" value="Hypothetical protein YwqG"/>
    <property type="match status" value="1"/>
</dbReference>
<gene>
    <name evidence="1" type="ORF">UABAM_05580</name>
</gene>
<dbReference type="KEGG" id="uam:UABAM_05580"/>
<dbReference type="InterPro" id="IPR035948">
    <property type="entry name" value="YwqG-like_sf"/>
</dbReference>
<dbReference type="AlphaFoldDB" id="A0A5S9ISZ3"/>
<organism evidence="1 2">
    <name type="scientific">Uabimicrobium amorphum</name>
    <dbReference type="NCBI Taxonomy" id="2596890"/>
    <lineage>
        <taxon>Bacteria</taxon>
        <taxon>Pseudomonadati</taxon>
        <taxon>Planctomycetota</taxon>
        <taxon>Candidatus Uabimicrobiia</taxon>
        <taxon>Candidatus Uabimicrobiales</taxon>
        <taxon>Candidatus Uabimicrobiaceae</taxon>
        <taxon>Candidatus Uabimicrobium</taxon>
    </lineage>
</organism>
<keyword evidence="2" id="KW-1185">Reference proteome</keyword>
<dbReference type="EMBL" id="AP019860">
    <property type="protein sequence ID" value="BBM87177.1"/>
    <property type="molecule type" value="Genomic_DNA"/>
</dbReference>
<evidence type="ECO:0000313" key="1">
    <source>
        <dbReference type="EMBL" id="BBM87177.1"/>
    </source>
</evidence>
<dbReference type="PANTHER" id="PTHR36436">
    <property type="entry name" value="SLL5081 PROTEIN"/>
    <property type="match status" value="1"/>
</dbReference>
<name>A0A5S9ISZ3_UABAM</name>
<dbReference type="Gene3D" id="2.30.320.10">
    <property type="entry name" value="YwqG-like"/>
    <property type="match status" value="1"/>
</dbReference>
<sequence>MEAFANELQSYALQKLGAELDGRGAVKIPGCVWGTFFEISCEFADLPVATTDVSRLLEEVHGAKKSSMLDRDGHSYILLPIDDQYKETIYDCIDKAYEIVWSKVSDEFRYLISLAKENLADSILLEKLIDYYKLQEQQTMISQLVKKAFLLRTSTEEQHIVGQSRIGGCPDLPSDVQWPTFEDKPLAFLGQFNLKEMPPNIVEGLPVTGLLCCFSAWGWQEYEGGYPDHPDKGYNTQAGWNILWHFPENSTLNKREIPNGVNGFSGLSIQPEIILSLPNNIRDPHLSKYNLSENTLETFDRMQSSLRRLQMSRYFGFLEVGYSHHLLGGYPLFQQEFPEQLQDGSRELLWQLGSDDGNSMYWADDGDIAFYVDVEDLKKGKFSSVWAECQCG</sequence>
<dbReference type="Proteomes" id="UP000326354">
    <property type="component" value="Chromosome"/>
</dbReference>